<accession>A0ACC2NX52</accession>
<dbReference type="EMBL" id="CM056742">
    <property type="protein sequence ID" value="KAJ8675697.1"/>
    <property type="molecule type" value="Genomic_DNA"/>
</dbReference>
<comment type="caution">
    <text evidence="1">The sequence shown here is derived from an EMBL/GenBank/DDBJ whole genome shotgun (WGS) entry which is preliminary data.</text>
</comment>
<reference evidence="1" key="1">
    <citation type="submission" date="2023-04" db="EMBL/GenBank/DDBJ databases">
        <title>A chromosome-level genome assembly of the parasitoid wasp Eretmocerus hayati.</title>
        <authorList>
            <person name="Zhong Y."/>
            <person name="Liu S."/>
            <person name="Liu Y."/>
        </authorList>
    </citation>
    <scope>NUCLEOTIDE SEQUENCE</scope>
    <source>
        <strain evidence="1">ZJU_SS_LIU_2023</strain>
    </source>
</reference>
<evidence type="ECO:0000313" key="1">
    <source>
        <dbReference type="EMBL" id="KAJ8675697.1"/>
    </source>
</evidence>
<gene>
    <name evidence="1" type="ORF">QAD02_011483</name>
</gene>
<protein>
    <submittedName>
        <fullName evidence="1">Uncharacterized protein</fullName>
    </submittedName>
</protein>
<sequence length="202" mass="22695">MAIKLMGCDVNSRLSPQSPFFPGATPLHLAIWGCREDTPEDYEDGIIECLLNHGADPTIQDVNDETPLHLADRYPSVQIKHLLLHDPRVAKKNLVSKYGRSHFHLACSSTLPEVVETFLEHGADPNELCYVVDNNVWNVLPTDDVPFYFGFTPFHTAYELEVIEVLLKHGADPKIGDYKGWTALHHAARHGFGDDVIETLIR</sequence>
<organism evidence="1 2">
    <name type="scientific">Eretmocerus hayati</name>
    <dbReference type="NCBI Taxonomy" id="131215"/>
    <lineage>
        <taxon>Eukaryota</taxon>
        <taxon>Metazoa</taxon>
        <taxon>Ecdysozoa</taxon>
        <taxon>Arthropoda</taxon>
        <taxon>Hexapoda</taxon>
        <taxon>Insecta</taxon>
        <taxon>Pterygota</taxon>
        <taxon>Neoptera</taxon>
        <taxon>Endopterygota</taxon>
        <taxon>Hymenoptera</taxon>
        <taxon>Apocrita</taxon>
        <taxon>Proctotrupomorpha</taxon>
        <taxon>Chalcidoidea</taxon>
        <taxon>Aphelinidae</taxon>
        <taxon>Aphelininae</taxon>
        <taxon>Eretmocerus</taxon>
    </lineage>
</organism>
<evidence type="ECO:0000313" key="2">
    <source>
        <dbReference type="Proteomes" id="UP001239111"/>
    </source>
</evidence>
<proteinExistence type="predicted"/>
<dbReference type="Proteomes" id="UP001239111">
    <property type="component" value="Chromosome 2"/>
</dbReference>
<name>A0ACC2NX52_9HYME</name>
<keyword evidence="2" id="KW-1185">Reference proteome</keyword>